<keyword evidence="8" id="KW-0804">Transcription</keyword>
<evidence type="ECO:0000256" key="6">
    <source>
        <dbReference type="ARBA" id="ARBA00022833"/>
    </source>
</evidence>
<dbReference type="FunFam" id="3.30.160.60:FF:001498">
    <property type="entry name" value="Zinc finger protein 404"/>
    <property type="match status" value="1"/>
</dbReference>
<evidence type="ECO:0000256" key="4">
    <source>
        <dbReference type="ARBA" id="ARBA00022737"/>
    </source>
</evidence>
<dbReference type="Bgee" id="ENSMODG00000003524">
    <property type="expression patterns" value="Expressed in uterus and 21 other cell types or tissues"/>
</dbReference>
<keyword evidence="7" id="KW-0805">Transcription regulation</keyword>
<feature type="domain" description="C2H2-type" evidence="11">
    <location>
        <begin position="430"/>
        <end position="457"/>
    </location>
</feature>
<gene>
    <name evidence="13" type="primary">LOC103102197</name>
</gene>
<feature type="domain" description="C2H2-type" evidence="11">
    <location>
        <begin position="290"/>
        <end position="317"/>
    </location>
</feature>
<feature type="domain" description="C2H2-type" evidence="11">
    <location>
        <begin position="318"/>
        <end position="345"/>
    </location>
</feature>
<dbReference type="FunFam" id="3.30.160.60:FF:002343">
    <property type="entry name" value="Zinc finger protein 33A"/>
    <property type="match status" value="1"/>
</dbReference>
<dbReference type="SUPFAM" id="SSF109640">
    <property type="entry name" value="KRAB domain (Kruppel-associated box)"/>
    <property type="match status" value="1"/>
</dbReference>
<dbReference type="GO" id="GO:0006355">
    <property type="term" value="P:regulation of DNA-templated transcription"/>
    <property type="evidence" value="ECO:0007669"/>
    <property type="project" value="InterPro"/>
</dbReference>
<dbReference type="Pfam" id="PF00096">
    <property type="entry name" value="zf-C2H2"/>
    <property type="match status" value="8"/>
</dbReference>
<evidence type="ECO:0000256" key="10">
    <source>
        <dbReference type="PROSITE-ProRule" id="PRU00042"/>
    </source>
</evidence>
<keyword evidence="5 10" id="KW-0863">Zinc-finger</keyword>
<reference evidence="13" key="3">
    <citation type="submission" date="2025-09" db="UniProtKB">
        <authorList>
            <consortium name="Ensembl"/>
        </authorList>
    </citation>
    <scope>IDENTIFICATION</scope>
</reference>
<dbReference type="Proteomes" id="UP000002280">
    <property type="component" value="Chromosome 4"/>
</dbReference>
<dbReference type="GO" id="GO:0005634">
    <property type="term" value="C:nucleus"/>
    <property type="evidence" value="ECO:0007669"/>
    <property type="project" value="UniProtKB-SubCell"/>
</dbReference>
<evidence type="ECO:0000256" key="5">
    <source>
        <dbReference type="ARBA" id="ARBA00022771"/>
    </source>
</evidence>
<dbReference type="InterPro" id="IPR036236">
    <property type="entry name" value="Znf_C2H2_sf"/>
</dbReference>
<feature type="domain" description="C2H2-type" evidence="11">
    <location>
        <begin position="402"/>
        <end position="429"/>
    </location>
</feature>
<reference evidence="13 14" key="1">
    <citation type="journal article" date="2007" name="Nature">
        <title>Genome of the marsupial Monodelphis domestica reveals innovation in non-coding sequences.</title>
        <authorList>
            <person name="Mikkelsen T.S."/>
            <person name="Wakefield M.J."/>
            <person name="Aken B."/>
            <person name="Amemiya C.T."/>
            <person name="Chang J.L."/>
            <person name="Duke S."/>
            <person name="Garber M."/>
            <person name="Gentles A.J."/>
            <person name="Goodstadt L."/>
            <person name="Heger A."/>
            <person name="Jurka J."/>
            <person name="Kamal M."/>
            <person name="Mauceli E."/>
            <person name="Searle S.M."/>
            <person name="Sharpe T."/>
            <person name="Baker M.L."/>
            <person name="Batzer M.A."/>
            <person name="Benos P.V."/>
            <person name="Belov K."/>
            <person name="Clamp M."/>
            <person name="Cook A."/>
            <person name="Cuff J."/>
            <person name="Das R."/>
            <person name="Davidow L."/>
            <person name="Deakin J.E."/>
            <person name="Fazzari M.J."/>
            <person name="Glass J.L."/>
            <person name="Grabherr M."/>
            <person name="Greally J.M."/>
            <person name="Gu W."/>
            <person name="Hore T.A."/>
            <person name="Huttley G.A."/>
            <person name="Kleber M."/>
            <person name="Jirtle R.L."/>
            <person name="Koina E."/>
            <person name="Lee J.T."/>
            <person name="Mahony S."/>
            <person name="Marra M.A."/>
            <person name="Miller R.D."/>
            <person name="Nicholls R.D."/>
            <person name="Oda M."/>
            <person name="Papenfuss A.T."/>
            <person name="Parra Z.E."/>
            <person name="Pollock D.D."/>
            <person name="Ray D.A."/>
            <person name="Schein J.E."/>
            <person name="Speed T.P."/>
            <person name="Thompson K."/>
            <person name="VandeBerg J.L."/>
            <person name="Wade C.M."/>
            <person name="Walker J.A."/>
            <person name="Waters P.D."/>
            <person name="Webber C."/>
            <person name="Weidman J.R."/>
            <person name="Xie X."/>
            <person name="Zody M.C."/>
            <person name="Baldwin J."/>
            <person name="Abdouelleil A."/>
            <person name="Abdulkadir J."/>
            <person name="Abebe A."/>
            <person name="Abera B."/>
            <person name="Abreu J."/>
            <person name="Acer S.C."/>
            <person name="Aftuck L."/>
            <person name="Alexander A."/>
            <person name="An P."/>
            <person name="Anderson E."/>
            <person name="Anderson S."/>
            <person name="Arachi H."/>
            <person name="Azer M."/>
            <person name="Bachantsang P."/>
            <person name="Barry A."/>
            <person name="Bayul T."/>
            <person name="Berlin A."/>
            <person name="Bessette D."/>
            <person name="Bloom T."/>
            <person name="Bloom T."/>
            <person name="Boguslavskiy L."/>
            <person name="Bonnet C."/>
            <person name="Boukhgalter B."/>
            <person name="Bourzgui I."/>
            <person name="Brown A."/>
            <person name="Cahill P."/>
            <person name="Channer S."/>
            <person name="Cheshatsang Y."/>
            <person name="Chuda L."/>
            <person name="Citroen M."/>
            <person name="Collymore A."/>
            <person name="Cooke P."/>
            <person name="Costello M."/>
            <person name="D'Aco K."/>
            <person name="Daza R."/>
            <person name="De Haan G."/>
            <person name="DeGray S."/>
            <person name="DeMaso C."/>
            <person name="Dhargay N."/>
            <person name="Dooley K."/>
            <person name="Dooley E."/>
            <person name="Doricent M."/>
            <person name="Dorje P."/>
            <person name="Dorjee K."/>
            <person name="Dupes A."/>
            <person name="Elong R."/>
            <person name="Falk J."/>
            <person name="Farina A."/>
            <person name="Faro S."/>
            <person name="Ferguson D."/>
            <person name="Fisher S."/>
            <person name="Foley C.D."/>
            <person name="Franke A."/>
            <person name="Friedrich D."/>
            <person name="Gadbois L."/>
            <person name="Gearin G."/>
            <person name="Gearin C.R."/>
            <person name="Giannoukos G."/>
            <person name="Goode T."/>
            <person name="Graham J."/>
            <person name="Grandbois E."/>
            <person name="Grewal S."/>
            <person name="Gyaltsen K."/>
            <person name="Hafez N."/>
            <person name="Hagos B."/>
            <person name="Hall J."/>
            <person name="Henson C."/>
            <person name="Hollinger A."/>
            <person name="Honan T."/>
            <person name="Huard M.D."/>
            <person name="Hughes L."/>
            <person name="Hurhula B."/>
            <person name="Husby M.E."/>
            <person name="Kamat A."/>
            <person name="Kanga B."/>
            <person name="Kashin S."/>
            <person name="Khazanovich D."/>
            <person name="Kisner P."/>
            <person name="Lance K."/>
            <person name="Lara M."/>
            <person name="Lee W."/>
            <person name="Lennon N."/>
            <person name="Letendre F."/>
            <person name="LeVine R."/>
            <person name="Lipovsky A."/>
            <person name="Liu X."/>
            <person name="Liu J."/>
            <person name="Liu S."/>
            <person name="Lokyitsang T."/>
            <person name="Lokyitsang Y."/>
            <person name="Lubonja R."/>
            <person name="Lui A."/>
            <person name="MacDonald P."/>
            <person name="Magnisalis V."/>
            <person name="Maru K."/>
            <person name="Matthews C."/>
            <person name="McCusker W."/>
            <person name="McDonough S."/>
            <person name="Mehta T."/>
            <person name="Meldrim J."/>
            <person name="Meneus L."/>
            <person name="Mihai O."/>
            <person name="Mihalev A."/>
            <person name="Mihova T."/>
            <person name="Mittelman R."/>
            <person name="Mlenga V."/>
            <person name="Montmayeur A."/>
            <person name="Mulrain L."/>
            <person name="Navidi A."/>
            <person name="Naylor J."/>
            <person name="Negash T."/>
            <person name="Nguyen T."/>
            <person name="Nguyen N."/>
            <person name="Nicol R."/>
            <person name="Norbu C."/>
            <person name="Norbu N."/>
            <person name="Novod N."/>
            <person name="O'Neill B."/>
            <person name="Osman S."/>
            <person name="Markiewicz E."/>
            <person name="Oyono O.L."/>
            <person name="Patti C."/>
            <person name="Phunkhang P."/>
            <person name="Pierre F."/>
            <person name="Priest M."/>
            <person name="Raghuraman S."/>
            <person name="Rege F."/>
            <person name="Reyes R."/>
            <person name="Rise C."/>
            <person name="Rogov P."/>
            <person name="Ross K."/>
            <person name="Ryan E."/>
            <person name="Settipalli S."/>
            <person name="Shea T."/>
            <person name="Sherpa N."/>
            <person name="Shi L."/>
            <person name="Shih D."/>
            <person name="Sparrow T."/>
            <person name="Spaulding J."/>
            <person name="Stalker J."/>
            <person name="Stange-Thomann N."/>
            <person name="Stavropoulos S."/>
            <person name="Stone C."/>
            <person name="Strader C."/>
            <person name="Tesfaye S."/>
            <person name="Thomson T."/>
            <person name="Thoulutsang Y."/>
            <person name="Thoulutsang D."/>
            <person name="Topham K."/>
            <person name="Topping I."/>
            <person name="Tsamla T."/>
            <person name="Vassiliev H."/>
            <person name="Vo A."/>
            <person name="Wangchuk T."/>
            <person name="Wangdi T."/>
            <person name="Weiand M."/>
            <person name="Wilkinson J."/>
            <person name="Wilson A."/>
            <person name="Yadav S."/>
            <person name="Young G."/>
            <person name="Yu Q."/>
            <person name="Zembek L."/>
            <person name="Zhong D."/>
            <person name="Zimmer A."/>
            <person name="Zwirko Z."/>
            <person name="Jaffe D.B."/>
            <person name="Alvarez P."/>
            <person name="Brockman W."/>
            <person name="Butler J."/>
            <person name="Chin C."/>
            <person name="Gnerre S."/>
            <person name="MacCallum I."/>
            <person name="Graves J.A."/>
            <person name="Ponting C.P."/>
            <person name="Breen M."/>
            <person name="Samollow P.B."/>
            <person name="Lander E.S."/>
            <person name="Lindblad-Toh K."/>
        </authorList>
    </citation>
    <scope>NUCLEOTIDE SEQUENCE [LARGE SCALE GENOMIC DNA]</scope>
</reference>
<reference evidence="13" key="2">
    <citation type="submission" date="2025-08" db="UniProtKB">
        <authorList>
            <consortium name="Ensembl"/>
        </authorList>
    </citation>
    <scope>IDENTIFICATION</scope>
</reference>
<feature type="domain" description="C2H2-type" evidence="11">
    <location>
        <begin position="346"/>
        <end position="373"/>
    </location>
</feature>
<comment type="similarity">
    <text evidence="2">Belongs to the krueppel C2H2-type zinc-finger protein family.</text>
</comment>
<dbReference type="GO" id="GO:0008270">
    <property type="term" value="F:zinc ion binding"/>
    <property type="evidence" value="ECO:0007669"/>
    <property type="project" value="UniProtKB-KW"/>
</dbReference>
<evidence type="ECO:0000256" key="1">
    <source>
        <dbReference type="ARBA" id="ARBA00004123"/>
    </source>
</evidence>
<dbReference type="FunFam" id="3.30.160.60:FF:001402">
    <property type="entry name" value="Zinc finger protein 473"/>
    <property type="match status" value="3"/>
</dbReference>
<proteinExistence type="inferred from homology"/>
<name>A0A5F8GE63_MONDO</name>
<evidence type="ECO:0000313" key="13">
    <source>
        <dbReference type="Ensembl" id="ENSMODP00000045704.1"/>
    </source>
</evidence>
<dbReference type="OMA" id="FWGSITF"/>
<dbReference type="InterPro" id="IPR013087">
    <property type="entry name" value="Znf_C2H2_type"/>
</dbReference>
<dbReference type="SMART" id="SM00355">
    <property type="entry name" value="ZnF_C2H2"/>
    <property type="match status" value="8"/>
</dbReference>
<protein>
    <submittedName>
        <fullName evidence="13">Zinc finger protein OZF-like</fullName>
    </submittedName>
</protein>
<dbReference type="FunFam" id="3.30.160.60:FF:002573">
    <property type="entry name" value="Uncharacterized protein"/>
    <property type="match status" value="2"/>
</dbReference>
<keyword evidence="3" id="KW-0479">Metal-binding</keyword>
<keyword evidence="6" id="KW-0862">Zinc</keyword>
<dbReference type="PROSITE" id="PS50805">
    <property type="entry name" value="KRAB"/>
    <property type="match status" value="1"/>
</dbReference>
<evidence type="ECO:0000259" key="11">
    <source>
        <dbReference type="PROSITE" id="PS50157"/>
    </source>
</evidence>
<feature type="domain" description="C2H2-type" evidence="11">
    <location>
        <begin position="374"/>
        <end position="401"/>
    </location>
</feature>
<keyword evidence="9" id="KW-0539">Nucleus</keyword>
<evidence type="ECO:0000259" key="12">
    <source>
        <dbReference type="PROSITE" id="PS50805"/>
    </source>
</evidence>
<dbReference type="FunFam" id="3.30.160.60:FF:000773">
    <property type="entry name" value="Zinc finger protein 44"/>
    <property type="match status" value="1"/>
</dbReference>
<dbReference type="InterPro" id="IPR036051">
    <property type="entry name" value="KRAB_dom_sf"/>
</dbReference>
<accession>A0A5F8GE63</accession>
<dbReference type="Pfam" id="PF01352">
    <property type="entry name" value="KRAB"/>
    <property type="match status" value="1"/>
</dbReference>
<dbReference type="SUPFAM" id="SSF57667">
    <property type="entry name" value="beta-beta-alpha zinc fingers"/>
    <property type="match status" value="6"/>
</dbReference>
<feature type="domain" description="KRAB" evidence="12">
    <location>
        <begin position="24"/>
        <end position="95"/>
    </location>
</feature>
<dbReference type="CDD" id="cd07765">
    <property type="entry name" value="KRAB_A-box"/>
    <property type="match status" value="1"/>
</dbReference>
<evidence type="ECO:0000313" key="14">
    <source>
        <dbReference type="Proteomes" id="UP000002280"/>
    </source>
</evidence>
<evidence type="ECO:0000256" key="8">
    <source>
        <dbReference type="ARBA" id="ARBA00023163"/>
    </source>
</evidence>
<dbReference type="InterPro" id="IPR001909">
    <property type="entry name" value="KRAB"/>
</dbReference>
<comment type="subcellular location">
    <subcellularLocation>
        <location evidence="1">Nucleus</location>
    </subcellularLocation>
</comment>
<evidence type="ECO:0000256" key="3">
    <source>
        <dbReference type="ARBA" id="ARBA00022723"/>
    </source>
</evidence>
<dbReference type="PROSITE" id="PS50157">
    <property type="entry name" value="ZINC_FINGER_C2H2_2"/>
    <property type="match status" value="8"/>
</dbReference>
<keyword evidence="4" id="KW-0677">Repeat</keyword>
<organism evidence="13 14">
    <name type="scientific">Monodelphis domestica</name>
    <name type="common">Gray short-tailed opossum</name>
    <dbReference type="NCBI Taxonomy" id="13616"/>
    <lineage>
        <taxon>Eukaryota</taxon>
        <taxon>Metazoa</taxon>
        <taxon>Chordata</taxon>
        <taxon>Craniata</taxon>
        <taxon>Vertebrata</taxon>
        <taxon>Euteleostomi</taxon>
        <taxon>Mammalia</taxon>
        <taxon>Metatheria</taxon>
        <taxon>Didelphimorphia</taxon>
        <taxon>Didelphidae</taxon>
        <taxon>Monodelphis</taxon>
    </lineage>
</organism>
<sequence>MSCGQSQLLEGGQSWFSGHFWGSITFHDVAVDFTEEEWDLLDHSQKELYREVMLENVQNLLSMGLLVPGENFIPCFQQGEAPWLLEQKGPRNSCPETETNFEAKEMSTKQSLFLEGSGFQRCMNKGPCHFILREMCDSNIKVNKNPKSDCEFDETTEKFIQYPGLTQYTKLSSGNDCCQDSEYKKCFPEEVTLLQLYEKPVEMPTYQDNLGGMGLDLSLDLIRHSKIKCVKMVSVSDEGGRPSCHNSELAAHERIHTGERSYECKPCGKTFTQKGHLAAHQRIHTGEKPYECKQCGKAFTRRGSLAAHQRIHTGEKPYECKHCGKAFTERGAVARHQRIHTGEKPYECKQCGKAYTQKGPLVKHQRIHTGEKPYECKQCGKTFTDRSHLARHHRIHTGEKPYECKLCGKTFTDRGNFAKHQRIHTGEKPHECKQCGKAFTLRGHLTLHQIIHTGHKSYKCKQCGKAFTRSSSVTRHQRIHTGEKTL</sequence>
<dbReference type="Gene3D" id="3.30.160.60">
    <property type="entry name" value="Classic Zinc Finger"/>
    <property type="match status" value="8"/>
</dbReference>
<dbReference type="Ensembl" id="ENSMODT00000073503.1">
    <property type="protein sequence ID" value="ENSMODP00000045704.1"/>
    <property type="gene ID" value="ENSMODG00000003524.4"/>
</dbReference>
<keyword evidence="14" id="KW-1185">Reference proteome</keyword>
<dbReference type="PROSITE" id="PS00028">
    <property type="entry name" value="ZINC_FINGER_C2H2_1"/>
    <property type="match status" value="8"/>
</dbReference>
<dbReference type="Gene3D" id="6.10.140.140">
    <property type="match status" value="1"/>
</dbReference>
<dbReference type="GeneTree" id="ENSGT00950000183169"/>
<dbReference type="AlphaFoldDB" id="A0A5F8GE63"/>
<evidence type="ECO:0000256" key="9">
    <source>
        <dbReference type="ARBA" id="ARBA00023242"/>
    </source>
</evidence>
<feature type="domain" description="C2H2-type" evidence="11">
    <location>
        <begin position="458"/>
        <end position="485"/>
    </location>
</feature>
<dbReference type="SMART" id="SM00349">
    <property type="entry name" value="KRAB"/>
    <property type="match status" value="1"/>
</dbReference>
<evidence type="ECO:0000256" key="2">
    <source>
        <dbReference type="ARBA" id="ARBA00006991"/>
    </source>
</evidence>
<feature type="domain" description="C2H2-type" evidence="11">
    <location>
        <begin position="262"/>
        <end position="289"/>
    </location>
</feature>
<dbReference type="PANTHER" id="PTHR24381:SF462">
    <property type="entry name" value="ZINC FINGER PROTEIN 566"/>
    <property type="match status" value="1"/>
</dbReference>
<dbReference type="PANTHER" id="PTHR24381">
    <property type="entry name" value="ZINC FINGER PROTEIN"/>
    <property type="match status" value="1"/>
</dbReference>
<evidence type="ECO:0000256" key="7">
    <source>
        <dbReference type="ARBA" id="ARBA00023015"/>
    </source>
</evidence>